<proteinExistence type="predicted"/>
<keyword evidence="3" id="KW-1185">Reference proteome</keyword>
<dbReference type="RefSeq" id="WP_321547756.1">
    <property type="nucleotide sequence ID" value="NZ_JAXIVS010000007.1"/>
</dbReference>
<evidence type="ECO:0000313" key="3">
    <source>
        <dbReference type="Proteomes" id="UP001291309"/>
    </source>
</evidence>
<name>A0ABU5H853_9BACT</name>
<dbReference type="EMBL" id="JAXIVS010000007">
    <property type="protein sequence ID" value="MDY7229033.1"/>
    <property type="molecule type" value="Genomic_DNA"/>
</dbReference>
<feature type="region of interest" description="Disordered" evidence="1">
    <location>
        <begin position="310"/>
        <end position="336"/>
    </location>
</feature>
<protein>
    <recommendedName>
        <fullName evidence="4">Restriction endonuclease</fullName>
    </recommendedName>
</protein>
<organism evidence="2 3">
    <name type="scientific">Hyalangium rubrum</name>
    <dbReference type="NCBI Taxonomy" id="3103134"/>
    <lineage>
        <taxon>Bacteria</taxon>
        <taxon>Pseudomonadati</taxon>
        <taxon>Myxococcota</taxon>
        <taxon>Myxococcia</taxon>
        <taxon>Myxococcales</taxon>
        <taxon>Cystobacterineae</taxon>
        <taxon>Archangiaceae</taxon>
        <taxon>Hyalangium</taxon>
    </lineage>
</organism>
<sequence length="336" mass="36620">MGAADLAVPLTDPICSYLAAVVARDLGLSKHFPKLPKDLKDFYGDAPPAELALPGVPFGPLIERLAAKDAEAITFFVCLAALHKHRLKYARILERQPLPTMEQVGARGLLQYGTMSPKALTAFLLWRKWVYDIDNRAAQETGYLFEPIIALSVGGTPAPAKKSPVKRRSGKGGRQVDCLLGKTAYEIKMRVTIAASGQGRWGEELDFPKDCKASRYKPVLVVFDSTSNPKLDELKKAFLAQGGEVHVGKDAWAHLDAKAGKTMAVFLKKYVRAPIEDMLKAAPEKDPPDLSLHLEAGKLVIGVGQERYTHPRKPSAALASDPDPIPPDVDEEIPTP</sequence>
<reference evidence="2 3" key="1">
    <citation type="submission" date="2023-12" db="EMBL/GenBank/DDBJ databases">
        <title>the genome sequence of Hyalangium sp. s54d21.</title>
        <authorList>
            <person name="Zhang X."/>
        </authorList>
    </citation>
    <scope>NUCLEOTIDE SEQUENCE [LARGE SCALE GENOMIC DNA]</scope>
    <source>
        <strain evidence="3">s54d21</strain>
    </source>
</reference>
<evidence type="ECO:0000256" key="1">
    <source>
        <dbReference type="SAM" id="MobiDB-lite"/>
    </source>
</evidence>
<dbReference type="Proteomes" id="UP001291309">
    <property type="component" value="Unassembled WGS sequence"/>
</dbReference>
<gene>
    <name evidence="2" type="ORF">SYV04_21655</name>
</gene>
<comment type="caution">
    <text evidence="2">The sequence shown here is derived from an EMBL/GenBank/DDBJ whole genome shotgun (WGS) entry which is preliminary data.</text>
</comment>
<evidence type="ECO:0008006" key="4">
    <source>
        <dbReference type="Google" id="ProtNLM"/>
    </source>
</evidence>
<accession>A0ABU5H853</accession>
<evidence type="ECO:0000313" key="2">
    <source>
        <dbReference type="EMBL" id="MDY7229033.1"/>
    </source>
</evidence>